<evidence type="ECO:0000313" key="3">
    <source>
        <dbReference type="Proteomes" id="UP000242188"/>
    </source>
</evidence>
<organism evidence="2 3">
    <name type="scientific">Mizuhopecten yessoensis</name>
    <name type="common">Japanese scallop</name>
    <name type="synonym">Patinopecten yessoensis</name>
    <dbReference type="NCBI Taxonomy" id="6573"/>
    <lineage>
        <taxon>Eukaryota</taxon>
        <taxon>Metazoa</taxon>
        <taxon>Spiralia</taxon>
        <taxon>Lophotrochozoa</taxon>
        <taxon>Mollusca</taxon>
        <taxon>Bivalvia</taxon>
        <taxon>Autobranchia</taxon>
        <taxon>Pteriomorphia</taxon>
        <taxon>Pectinida</taxon>
        <taxon>Pectinoidea</taxon>
        <taxon>Pectinidae</taxon>
        <taxon>Mizuhopecten</taxon>
    </lineage>
</organism>
<evidence type="ECO:0000313" key="2">
    <source>
        <dbReference type="EMBL" id="OWF34654.1"/>
    </source>
</evidence>
<sequence length="336" mass="38058">MELRGRDLYRRYLRFVKTDKLLESSLKWYDNLGLFDGIRNGEYSIKTQEFALNSGLKESYVSAMVRSLVVSHVLELGDEGEVYIPGECVEDLNDIISECMIAPELEDVVDVMHACAKIGGQEGYTPEQRYLVWRAVILDEVLEFVKATIEQSEGSFRRVLDIGCGQGDFTIRLAEEFATKSIHGCDVSPINTQRCIDKSFDVHNTAFFTVPNIADLPPSWSTVYDVATLFQPVPHGGTNTREVILEARRILQDDGLIIYIEPEVSINPSDKRFPESAYDLAVSYWYCLPSGLPSVPRSEYLVENTENFLSDCGLRVQSHHVLHCSIWNHAFVCIKK</sequence>
<feature type="domain" description="Methyltransferase" evidence="1">
    <location>
        <begin position="158"/>
        <end position="275"/>
    </location>
</feature>
<comment type="caution">
    <text evidence="2">The sequence shown here is derived from an EMBL/GenBank/DDBJ whole genome shotgun (WGS) entry which is preliminary data.</text>
</comment>
<accession>A0A210PDW5</accession>
<dbReference type="Gene3D" id="3.40.50.150">
    <property type="entry name" value="Vaccinia Virus protein VP39"/>
    <property type="match status" value="1"/>
</dbReference>
<dbReference type="EMBL" id="NEDP02076751">
    <property type="protein sequence ID" value="OWF34654.1"/>
    <property type="molecule type" value="Genomic_DNA"/>
</dbReference>
<dbReference type="Proteomes" id="UP000242188">
    <property type="component" value="Unassembled WGS sequence"/>
</dbReference>
<dbReference type="PANTHER" id="PTHR45128:SF1">
    <property type="entry name" value="S-ADENOSYLMETHIONINE-DEPENDENT METHYLTRANSFERASE RV2258C"/>
    <property type="match status" value="1"/>
</dbReference>
<dbReference type="InterPro" id="IPR025714">
    <property type="entry name" value="Methyltranfer_dom"/>
</dbReference>
<dbReference type="InterPro" id="IPR053173">
    <property type="entry name" value="SAM-binding_MTase"/>
</dbReference>
<proteinExistence type="predicted"/>
<dbReference type="AlphaFoldDB" id="A0A210PDW5"/>
<dbReference type="InterPro" id="IPR029063">
    <property type="entry name" value="SAM-dependent_MTases_sf"/>
</dbReference>
<dbReference type="SUPFAM" id="SSF53335">
    <property type="entry name" value="S-adenosyl-L-methionine-dependent methyltransferases"/>
    <property type="match status" value="1"/>
</dbReference>
<dbReference type="Pfam" id="PF13847">
    <property type="entry name" value="Methyltransf_31"/>
    <property type="match status" value="1"/>
</dbReference>
<evidence type="ECO:0000259" key="1">
    <source>
        <dbReference type="Pfam" id="PF13847"/>
    </source>
</evidence>
<dbReference type="PANTHER" id="PTHR45128">
    <property type="entry name" value="METHYLTRANSFERASE TYPE 11"/>
    <property type="match status" value="1"/>
</dbReference>
<dbReference type="OrthoDB" id="66144at2759"/>
<dbReference type="CDD" id="cd02440">
    <property type="entry name" value="AdoMet_MTases"/>
    <property type="match status" value="1"/>
</dbReference>
<protein>
    <recommendedName>
        <fullName evidence="1">Methyltransferase domain-containing protein</fullName>
    </recommendedName>
</protein>
<keyword evidence="3" id="KW-1185">Reference proteome</keyword>
<gene>
    <name evidence="2" type="ORF">KP79_PYT11423</name>
</gene>
<reference evidence="2 3" key="1">
    <citation type="journal article" date="2017" name="Nat. Ecol. Evol.">
        <title>Scallop genome provides insights into evolution of bilaterian karyotype and development.</title>
        <authorList>
            <person name="Wang S."/>
            <person name="Zhang J."/>
            <person name="Jiao W."/>
            <person name="Li J."/>
            <person name="Xun X."/>
            <person name="Sun Y."/>
            <person name="Guo X."/>
            <person name="Huan P."/>
            <person name="Dong B."/>
            <person name="Zhang L."/>
            <person name="Hu X."/>
            <person name="Sun X."/>
            <person name="Wang J."/>
            <person name="Zhao C."/>
            <person name="Wang Y."/>
            <person name="Wang D."/>
            <person name="Huang X."/>
            <person name="Wang R."/>
            <person name="Lv J."/>
            <person name="Li Y."/>
            <person name="Zhang Z."/>
            <person name="Liu B."/>
            <person name="Lu W."/>
            <person name="Hui Y."/>
            <person name="Liang J."/>
            <person name="Zhou Z."/>
            <person name="Hou R."/>
            <person name="Li X."/>
            <person name="Liu Y."/>
            <person name="Li H."/>
            <person name="Ning X."/>
            <person name="Lin Y."/>
            <person name="Zhao L."/>
            <person name="Xing Q."/>
            <person name="Dou J."/>
            <person name="Li Y."/>
            <person name="Mao J."/>
            <person name="Guo H."/>
            <person name="Dou H."/>
            <person name="Li T."/>
            <person name="Mu C."/>
            <person name="Jiang W."/>
            <person name="Fu Q."/>
            <person name="Fu X."/>
            <person name="Miao Y."/>
            <person name="Liu J."/>
            <person name="Yu Q."/>
            <person name="Li R."/>
            <person name="Liao H."/>
            <person name="Li X."/>
            <person name="Kong Y."/>
            <person name="Jiang Z."/>
            <person name="Chourrout D."/>
            <person name="Li R."/>
            <person name="Bao Z."/>
        </authorList>
    </citation>
    <scope>NUCLEOTIDE SEQUENCE [LARGE SCALE GENOMIC DNA]</scope>
    <source>
        <strain evidence="2 3">PY_sf001</strain>
    </source>
</reference>
<name>A0A210PDW5_MIZYE</name>